<evidence type="ECO:0000256" key="3">
    <source>
        <dbReference type="ARBA" id="ARBA00013229"/>
    </source>
</evidence>
<feature type="signal peptide" evidence="6">
    <location>
        <begin position="1"/>
        <end position="18"/>
    </location>
</feature>
<dbReference type="AlphaFoldDB" id="A0A427XRF7"/>
<dbReference type="Gene3D" id="2.160.20.10">
    <property type="entry name" value="Single-stranded right-handed beta-helix, Pectin lyase-like"/>
    <property type="match status" value="1"/>
</dbReference>
<dbReference type="PANTHER" id="PTHR31321:SF137">
    <property type="entry name" value="PECTIN METHYL ESTERASE (EUROFUNG)"/>
    <property type="match status" value="1"/>
</dbReference>
<dbReference type="UniPathway" id="UPA00545">
    <property type="reaction ID" value="UER00823"/>
</dbReference>
<evidence type="ECO:0000313" key="9">
    <source>
        <dbReference type="Proteomes" id="UP000279259"/>
    </source>
</evidence>
<dbReference type="OrthoDB" id="2019149at2759"/>
<dbReference type="SUPFAM" id="SSF51126">
    <property type="entry name" value="Pectin lyase-like"/>
    <property type="match status" value="1"/>
</dbReference>
<dbReference type="InterPro" id="IPR000070">
    <property type="entry name" value="Pectinesterase_cat"/>
</dbReference>
<dbReference type="Proteomes" id="UP000279259">
    <property type="component" value="Unassembled WGS sequence"/>
</dbReference>
<evidence type="ECO:0000256" key="6">
    <source>
        <dbReference type="SAM" id="SignalP"/>
    </source>
</evidence>
<dbReference type="PANTHER" id="PTHR31321">
    <property type="entry name" value="ACYL-COA THIOESTER HYDROLASE YBHC-RELATED"/>
    <property type="match status" value="1"/>
</dbReference>
<keyword evidence="5" id="KW-0063">Aspartyl esterase</keyword>
<evidence type="ECO:0000256" key="2">
    <source>
        <dbReference type="ARBA" id="ARBA00008891"/>
    </source>
</evidence>
<evidence type="ECO:0000256" key="4">
    <source>
        <dbReference type="ARBA" id="ARBA00022801"/>
    </source>
</evidence>
<sequence>MLRALAITTSLLVSSALAWQSPYADCQLPRPQGQQLSLCPNGTLYVSQTDPQAGYGSISSAIAALPNDSSNHTILVGPGSYHEVLNVTRKGPLTILGITHDPADYTANLVHVWNSSYINQTTQTSSQDNADAVVLTVSPNRAASLVGSGPLGAPLQPEFGCSDFKMYNIDVANRATINGVEHKTSDTGPSAALFVAYANASFYGCTFASYQDTLYVGRNGSAVFSGGEVRGSTDYIYGFGTAYFEGTTLASRGIGGGITAWKGSTQWYGPNTFGVYFRDSKIVAAPDPIPNVTLTHNCALGRPWNNQSRVVYMDTDMSDIVNPQGFIIWSASDPRVFPNVTFFIESGSRGPGWNPSSRNYSIESSIPASQAKAQYSLSDVFGGFPSWVDSTYVYN</sequence>
<keyword evidence="6" id="KW-0732">Signal</keyword>
<evidence type="ECO:0000256" key="1">
    <source>
        <dbReference type="ARBA" id="ARBA00005184"/>
    </source>
</evidence>
<evidence type="ECO:0000259" key="7">
    <source>
        <dbReference type="Pfam" id="PF01095"/>
    </source>
</evidence>
<dbReference type="InterPro" id="IPR012334">
    <property type="entry name" value="Pectin_lyas_fold"/>
</dbReference>
<dbReference type="InterPro" id="IPR011050">
    <property type="entry name" value="Pectin_lyase_fold/virulence"/>
</dbReference>
<dbReference type="EC" id="3.1.1.11" evidence="3"/>
<proteinExistence type="inferred from homology"/>
<comment type="pathway">
    <text evidence="1">Glycan metabolism; pectin degradation; 2-dehydro-3-deoxy-D-gluconate from pectin: step 1/5.</text>
</comment>
<dbReference type="GO" id="GO:0042545">
    <property type="term" value="P:cell wall modification"/>
    <property type="evidence" value="ECO:0007669"/>
    <property type="project" value="InterPro"/>
</dbReference>
<evidence type="ECO:0000313" key="8">
    <source>
        <dbReference type="EMBL" id="RSH81393.1"/>
    </source>
</evidence>
<comment type="caution">
    <text evidence="8">The sequence shown here is derived from an EMBL/GenBank/DDBJ whole genome shotgun (WGS) entry which is preliminary data.</text>
</comment>
<dbReference type="STRING" id="1890683.A0A427XRF7"/>
<comment type="similarity">
    <text evidence="2">Belongs to the pectinesterase family.</text>
</comment>
<evidence type="ECO:0000256" key="5">
    <source>
        <dbReference type="ARBA" id="ARBA00023085"/>
    </source>
</evidence>
<dbReference type="EMBL" id="RSCD01000031">
    <property type="protein sequence ID" value="RSH81393.1"/>
    <property type="molecule type" value="Genomic_DNA"/>
</dbReference>
<keyword evidence="9" id="KW-1185">Reference proteome</keyword>
<name>A0A427XRF7_9TREE</name>
<reference evidence="8 9" key="1">
    <citation type="submission" date="2018-11" db="EMBL/GenBank/DDBJ databases">
        <title>Genome sequence of Saitozyma podzolica DSM 27192.</title>
        <authorList>
            <person name="Aliyu H."/>
            <person name="Gorte O."/>
            <person name="Ochsenreither K."/>
        </authorList>
    </citation>
    <scope>NUCLEOTIDE SEQUENCE [LARGE SCALE GENOMIC DNA]</scope>
    <source>
        <strain evidence="8 9">DSM 27192</strain>
    </source>
</reference>
<feature type="domain" description="Pectinesterase catalytic" evidence="7">
    <location>
        <begin position="190"/>
        <end position="358"/>
    </location>
</feature>
<accession>A0A427XRF7</accession>
<keyword evidence="4" id="KW-0378">Hydrolase</keyword>
<gene>
    <name evidence="8" type="ORF">EHS25_006925</name>
</gene>
<dbReference type="GO" id="GO:0045490">
    <property type="term" value="P:pectin catabolic process"/>
    <property type="evidence" value="ECO:0007669"/>
    <property type="project" value="UniProtKB-UniPathway"/>
</dbReference>
<organism evidence="8 9">
    <name type="scientific">Saitozyma podzolica</name>
    <dbReference type="NCBI Taxonomy" id="1890683"/>
    <lineage>
        <taxon>Eukaryota</taxon>
        <taxon>Fungi</taxon>
        <taxon>Dikarya</taxon>
        <taxon>Basidiomycota</taxon>
        <taxon>Agaricomycotina</taxon>
        <taxon>Tremellomycetes</taxon>
        <taxon>Tremellales</taxon>
        <taxon>Trimorphomycetaceae</taxon>
        <taxon>Saitozyma</taxon>
    </lineage>
</organism>
<dbReference type="GO" id="GO:0030599">
    <property type="term" value="F:pectinesterase activity"/>
    <property type="evidence" value="ECO:0007669"/>
    <property type="project" value="UniProtKB-EC"/>
</dbReference>
<feature type="chain" id="PRO_5019047364" description="pectinesterase" evidence="6">
    <location>
        <begin position="19"/>
        <end position="395"/>
    </location>
</feature>
<dbReference type="Pfam" id="PF01095">
    <property type="entry name" value="Pectinesterase"/>
    <property type="match status" value="1"/>
</dbReference>
<protein>
    <recommendedName>
        <fullName evidence="3">pectinesterase</fullName>
        <ecNumber evidence="3">3.1.1.11</ecNumber>
    </recommendedName>
</protein>